<organism evidence="2 3">
    <name type="scientific">Aequorivita echinoideorum</name>
    <dbReference type="NCBI Taxonomy" id="1549647"/>
    <lineage>
        <taxon>Bacteria</taxon>
        <taxon>Pseudomonadati</taxon>
        <taxon>Bacteroidota</taxon>
        <taxon>Flavobacteriia</taxon>
        <taxon>Flavobacteriales</taxon>
        <taxon>Flavobacteriaceae</taxon>
        <taxon>Aequorivita</taxon>
    </lineage>
</organism>
<sequence length="365" mass="41548">MHRQNKLVILVALLLAYSQYAKAQIDTLWQQKPKVELTAFVDIFYVYDFNQPDSTFRQPFFYNHNRHNEFNLNLGLIKIAVQQPKYRANLALQAGTYATDNYVAEDDVFKIINEANVGIALNSKNNLWVDVGIMPSHIGFESAISSENPTLTRSLLAENSPYFMAGAKLTYSPNANWVLAAVISNGWQRIKRVQGNSLPAFGTQLTYTPSEKATLNWSTFAGTDDADENRRMRYFNNFYGLFTVSDNVTITAGFDIGLQQTTKNSENYDSWFSPIVIAQYQISEQWKTVFRAEYYEDKTGVIISPINDNGFATAAYSMNLDYSPASNLYIRAEGRFLNGNDEIFRKDDLFVTNNFFMTLSMALKI</sequence>
<feature type="signal peptide" evidence="1">
    <location>
        <begin position="1"/>
        <end position="23"/>
    </location>
</feature>
<accession>A0ABS5S585</accession>
<protein>
    <submittedName>
        <fullName evidence="2">Outer membrane beta-barrel protein</fullName>
    </submittedName>
</protein>
<reference evidence="2 3" key="1">
    <citation type="submission" date="2021-05" db="EMBL/GenBank/DDBJ databases">
        <title>Aequorivita echinoideorum JCM 30378 genome.</title>
        <authorList>
            <person name="Zhang H."/>
            <person name="Li C."/>
        </authorList>
    </citation>
    <scope>NUCLEOTIDE SEQUENCE [LARGE SCALE GENOMIC DNA]</scope>
    <source>
        <strain evidence="2 3">JCM30378</strain>
    </source>
</reference>
<dbReference type="InterPro" id="IPR011486">
    <property type="entry name" value="BBP2"/>
</dbReference>
<feature type="chain" id="PRO_5045089340" evidence="1">
    <location>
        <begin position="24"/>
        <end position="365"/>
    </location>
</feature>
<dbReference type="EMBL" id="JAHCTB010000002">
    <property type="protein sequence ID" value="MBT0607574.1"/>
    <property type="molecule type" value="Genomic_DNA"/>
</dbReference>
<evidence type="ECO:0000256" key="1">
    <source>
        <dbReference type="SAM" id="SignalP"/>
    </source>
</evidence>
<dbReference type="RefSeq" id="WP_214112433.1">
    <property type="nucleotide sequence ID" value="NZ_JAHCTB010000002.1"/>
</dbReference>
<proteinExistence type="predicted"/>
<name>A0ABS5S585_9FLAO</name>
<keyword evidence="3" id="KW-1185">Reference proteome</keyword>
<evidence type="ECO:0000313" key="2">
    <source>
        <dbReference type="EMBL" id="MBT0607574.1"/>
    </source>
</evidence>
<dbReference type="Proteomes" id="UP001297092">
    <property type="component" value="Unassembled WGS sequence"/>
</dbReference>
<gene>
    <name evidence="2" type="ORF">KIV10_05215</name>
</gene>
<evidence type="ECO:0000313" key="3">
    <source>
        <dbReference type="Proteomes" id="UP001297092"/>
    </source>
</evidence>
<comment type="caution">
    <text evidence="2">The sequence shown here is derived from an EMBL/GenBank/DDBJ whole genome shotgun (WGS) entry which is preliminary data.</text>
</comment>
<dbReference type="Pfam" id="PF07642">
    <property type="entry name" value="BBP2"/>
    <property type="match status" value="1"/>
</dbReference>
<keyword evidence="1" id="KW-0732">Signal</keyword>